<dbReference type="PROSITE" id="PS00138">
    <property type="entry name" value="SUBTILASE_SER"/>
    <property type="match status" value="1"/>
</dbReference>
<dbReference type="InterPro" id="IPR022398">
    <property type="entry name" value="Peptidase_S8_His-AS"/>
</dbReference>
<dbReference type="InterPro" id="IPR000209">
    <property type="entry name" value="Peptidase_S8/S53_dom"/>
</dbReference>
<dbReference type="Gene3D" id="3.40.50.200">
    <property type="entry name" value="Peptidase S8/S53 domain"/>
    <property type="match status" value="1"/>
</dbReference>
<dbReference type="PROSITE" id="PS00137">
    <property type="entry name" value="SUBTILASE_HIS"/>
    <property type="match status" value="1"/>
</dbReference>
<keyword evidence="13" id="KW-1185">Reference proteome</keyword>
<dbReference type="GO" id="GO:0005615">
    <property type="term" value="C:extracellular space"/>
    <property type="evidence" value="ECO:0007669"/>
    <property type="project" value="TreeGrafter"/>
</dbReference>
<evidence type="ECO:0000313" key="11">
    <source>
        <dbReference type="EMBL" id="UPU36338.1"/>
    </source>
</evidence>
<dbReference type="EMBL" id="BLXY01000018">
    <property type="protein sequence ID" value="GFO66169.1"/>
    <property type="molecule type" value="Genomic_DNA"/>
</dbReference>
<dbReference type="Gene3D" id="3.30.70.80">
    <property type="entry name" value="Peptidase S8 propeptide/proteinase inhibitor I9"/>
    <property type="match status" value="1"/>
</dbReference>
<name>A0A6V8N4D7_9BACT</name>
<dbReference type="Pfam" id="PF05922">
    <property type="entry name" value="Inhibitor_I9"/>
    <property type="match status" value="1"/>
</dbReference>
<dbReference type="Proteomes" id="UP000831485">
    <property type="component" value="Chromosome"/>
</dbReference>
<evidence type="ECO:0000259" key="8">
    <source>
        <dbReference type="Pfam" id="PF00082"/>
    </source>
</evidence>
<dbReference type="AlphaFoldDB" id="A0A6V8N4D7"/>
<feature type="active site" description="Charge relay system" evidence="5">
    <location>
        <position position="185"/>
    </location>
</feature>
<evidence type="ECO:0000256" key="6">
    <source>
        <dbReference type="RuleBase" id="RU003355"/>
    </source>
</evidence>
<dbReference type="InterPro" id="IPR023828">
    <property type="entry name" value="Peptidase_S8_Ser-AS"/>
</dbReference>
<accession>A0A6V8N4D7</accession>
<keyword evidence="7" id="KW-0732">Signal</keyword>
<protein>
    <submittedName>
        <fullName evidence="11">S8 family peptidase</fullName>
    </submittedName>
    <submittedName>
        <fullName evidence="10">Serine protease</fullName>
    </submittedName>
</protein>
<dbReference type="PROSITE" id="PS00136">
    <property type="entry name" value="SUBTILASE_ASP"/>
    <property type="match status" value="1"/>
</dbReference>
<evidence type="ECO:0000256" key="7">
    <source>
        <dbReference type="SAM" id="SignalP"/>
    </source>
</evidence>
<feature type="chain" id="PRO_5027795542" evidence="7">
    <location>
        <begin position="25"/>
        <end position="391"/>
    </location>
</feature>
<keyword evidence="4 5" id="KW-0720">Serine protease</keyword>
<dbReference type="PRINTS" id="PR00723">
    <property type="entry name" value="SUBTILISIN"/>
</dbReference>
<dbReference type="InterPro" id="IPR023827">
    <property type="entry name" value="Peptidase_S8_Asp-AS"/>
</dbReference>
<dbReference type="InterPro" id="IPR015500">
    <property type="entry name" value="Peptidase_S8_subtilisin-rel"/>
</dbReference>
<dbReference type="CDD" id="cd04077">
    <property type="entry name" value="Peptidases_S8_PCSK9_ProteinaseK_like"/>
    <property type="match status" value="1"/>
</dbReference>
<dbReference type="Proteomes" id="UP000568888">
    <property type="component" value="Unassembled WGS sequence"/>
</dbReference>
<evidence type="ECO:0000256" key="4">
    <source>
        <dbReference type="ARBA" id="ARBA00022825"/>
    </source>
</evidence>
<proteinExistence type="inferred from homology"/>
<evidence type="ECO:0000256" key="2">
    <source>
        <dbReference type="ARBA" id="ARBA00022670"/>
    </source>
</evidence>
<dbReference type="InterPro" id="IPR050131">
    <property type="entry name" value="Peptidase_S8_subtilisin-like"/>
</dbReference>
<dbReference type="SUPFAM" id="SSF52743">
    <property type="entry name" value="Subtilisin-like"/>
    <property type="match status" value="1"/>
</dbReference>
<dbReference type="InterPro" id="IPR034193">
    <property type="entry name" value="PCSK9_ProteinaseK-like"/>
</dbReference>
<dbReference type="InterPro" id="IPR010259">
    <property type="entry name" value="S8pro/Inhibitor_I9"/>
</dbReference>
<evidence type="ECO:0000313" key="13">
    <source>
        <dbReference type="Proteomes" id="UP000831485"/>
    </source>
</evidence>
<dbReference type="Pfam" id="PF00082">
    <property type="entry name" value="Peptidase_S8"/>
    <property type="match status" value="1"/>
</dbReference>
<comment type="similarity">
    <text evidence="1 5 6">Belongs to the peptidase S8 family.</text>
</comment>
<feature type="domain" description="Peptidase S8/S53" evidence="8">
    <location>
        <begin position="147"/>
        <end position="373"/>
    </location>
</feature>
<evidence type="ECO:0000256" key="1">
    <source>
        <dbReference type="ARBA" id="ARBA00011073"/>
    </source>
</evidence>
<feature type="signal peptide" evidence="7">
    <location>
        <begin position="1"/>
        <end position="24"/>
    </location>
</feature>
<organism evidence="10 12">
    <name type="scientific">Geomonas paludis</name>
    <dbReference type="NCBI Taxonomy" id="2740185"/>
    <lineage>
        <taxon>Bacteria</taxon>
        <taxon>Pseudomonadati</taxon>
        <taxon>Thermodesulfobacteriota</taxon>
        <taxon>Desulfuromonadia</taxon>
        <taxon>Geobacterales</taxon>
        <taxon>Geobacteraceae</taxon>
        <taxon>Geomonas</taxon>
    </lineage>
</organism>
<dbReference type="SUPFAM" id="SSF54897">
    <property type="entry name" value="Protease propeptides/inhibitors"/>
    <property type="match status" value="1"/>
</dbReference>
<dbReference type="PANTHER" id="PTHR43806">
    <property type="entry name" value="PEPTIDASE S8"/>
    <property type="match status" value="1"/>
</dbReference>
<feature type="active site" description="Charge relay system" evidence="5">
    <location>
        <position position="154"/>
    </location>
</feature>
<evidence type="ECO:0000256" key="3">
    <source>
        <dbReference type="ARBA" id="ARBA00022801"/>
    </source>
</evidence>
<evidence type="ECO:0000313" key="12">
    <source>
        <dbReference type="Proteomes" id="UP000568888"/>
    </source>
</evidence>
<feature type="domain" description="Inhibitor I9" evidence="9">
    <location>
        <begin position="44"/>
        <end position="111"/>
    </location>
</feature>
<keyword evidence="2 5" id="KW-0645">Protease</keyword>
<dbReference type="EMBL" id="CP096574">
    <property type="protein sequence ID" value="UPU36338.1"/>
    <property type="molecule type" value="Genomic_DNA"/>
</dbReference>
<dbReference type="PROSITE" id="PS51892">
    <property type="entry name" value="SUBTILASE"/>
    <property type="match status" value="1"/>
</dbReference>
<gene>
    <name evidence="10" type="primary">aprA</name>
    <name evidence="10" type="ORF">GMPD_40880</name>
    <name evidence="11" type="ORF">M1B72_01145</name>
</gene>
<evidence type="ECO:0000259" key="9">
    <source>
        <dbReference type="Pfam" id="PF05922"/>
    </source>
</evidence>
<reference evidence="12" key="1">
    <citation type="submission" date="2020-06" db="EMBL/GenBank/DDBJ databases">
        <title>Draft genomic sequecing of Geomonas sp. Red736.</title>
        <authorList>
            <person name="Itoh H."/>
            <person name="Xu Z.X."/>
            <person name="Ushijima N."/>
            <person name="Masuda Y."/>
            <person name="Shiratori Y."/>
            <person name="Senoo K."/>
        </authorList>
    </citation>
    <scope>NUCLEOTIDE SEQUENCE [LARGE SCALE GENOMIC DNA]</scope>
    <source>
        <strain evidence="12">Red736</strain>
    </source>
</reference>
<dbReference type="FunFam" id="3.40.50.200:FF:000014">
    <property type="entry name" value="Proteinase K"/>
    <property type="match status" value="1"/>
</dbReference>
<dbReference type="RefSeq" id="WP_183350904.1">
    <property type="nucleotide sequence ID" value="NZ_BLXY01000018.1"/>
</dbReference>
<reference evidence="11" key="3">
    <citation type="submission" date="2022-04" db="EMBL/GenBank/DDBJ databases">
        <authorList>
            <person name="Liu G."/>
        </authorList>
    </citation>
    <scope>NUCLEOTIDE SEQUENCE</scope>
    <source>
        <strain evidence="11">RG22</strain>
    </source>
</reference>
<sequence>MKTAILAIAALCTFTLGQAPPATAAPESAAPIYGVGAERAIPGRYIVVFRPGSAGHQVGAAAQAAARLGGKVHYVYTDALQGFAATLPDQALQGVRHNPNVEYIEQDQAVSIGIEASQAVSTWNLDRIDQRSLPLDGFFGYTSTGVGVTAYVIDTGIRTSHTEFTGRASIGYDALGGDGQDCNGHGTHVSGTIGGFHFGVAKDVTLVGVRVLDCSGSGTTSGVVSGVDWVTRNRKLPAVANMSLGGGASTALDNAVANSIGSGVTYAIAAGNSKQDACRYSPARVPAALTVGATTSSDARASYSNYGACLDIFAPGSNVTSSWYSNDTATNTLSGTSMATPNVAGVAAQYLQLNPTATPAGVASALTGNATTGVVGNPGKKSPNLLLYTDY</sequence>
<dbReference type="PANTHER" id="PTHR43806:SF11">
    <property type="entry name" value="CEREVISIN-RELATED"/>
    <property type="match status" value="1"/>
</dbReference>
<keyword evidence="3 5" id="KW-0378">Hydrolase</keyword>
<dbReference type="InterPro" id="IPR037045">
    <property type="entry name" value="S8pro/Inhibitor_I9_sf"/>
</dbReference>
<dbReference type="GO" id="GO:0006508">
    <property type="term" value="P:proteolysis"/>
    <property type="evidence" value="ECO:0007669"/>
    <property type="project" value="UniProtKB-KW"/>
</dbReference>
<dbReference type="GO" id="GO:0004252">
    <property type="term" value="F:serine-type endopeptidase activity"/>
    <property type="evidence" value="ECO:0007669"/>
    <property type="project" value="UniProtKB-UniRule"/>
</dbReference>
<dbReference type="InterPro" id="IPR036852">
    <property type="entry name" value="Peptidase_S8/S53_dom_sf"/>
</dbReference>
<feature type="active site" description="Charge relay system" evidence="5">
    <location>
        <position position="337"/>
    </location>
</feature>
<evidence type="ECO:0000256" key="5">
    <source>
        <dbReference type="PROSITE-ProRule" id="PRU01240"/>
    </source>
</evidence>
<evidence type="ECO:0000313" key="10">
    <source>
        <dbReference type="EMBL" id="GFO66169.1"/>
    </source>
</evidence>
<reference evidence="10" key="2">
    <citation type="journal article" date="2021" name="Int. J. Syst. Evol. Microbiol.">
        <title>Geomonas silvestris sp. nov., Geomonas paludis sp. nov. and Geomonas limicola sp. nov., isolated from terrestrial environments, and emended description of the genus Geomonas.</title>
        <authorList>
            <person name="Itoh H."/>
            <person name="Xu Z."/>
            <person name="Masuda Y."/>
            <person name="Ushijima N."/>
            <person name="Hayakawa C."/>
            <person name="Shiratori Y."/>
            <person name="Senoo K."/>
        </authorList>
    </citation>
    <scope>NUCLEOTIDE SEQUENCE</scope>
    <source>
        <strain evidence="10">Red736</strain>
    </source>
</reference>